<dbReference type="EMBL" id="JBHTKK010000013">
    <property type="protein sequence ID" value="MFD1066700.1"/>
    <property type="molecule type" value="Genomic_DNA"/>
</dbReference>
<feature type="domain" description="Tal N-terminal tail tube TT1" evidence="2">
    <location>
        <begin position="1"/>
        <end position="82"/>
    </location>
</feature>
<dbReference type="RefSeq" id="WP_379592277.1">
    <property type="nucleotide sequence ID" value="NZ_JBHTKK010000013.1"/>
</dbReference>
<evidence type="ECO:0000313" key="3">
    <source>
        <dbReference type="EMBL" id="MFD1066700.1"/>
    </source>
</evidence>
<reference evidence="4" key="1">
    <citation type="journal article" date="2019" name="Int. J. Syst. Evol. Microbiol.">
        <title>The Global Catalogue of Microorganisms (GCM) 10K type strain sequencing project: providing services to taxonomists for standard genome sequencing and annotation.</title>
        <authorList>
            <consortium name="The Broad Institute Genomics Platform"/>
            <consortium name="The Broad Institute Genome Sequencing Center for Infectious Disease"/>
            <person name="Wu L."/>
            <person name="Ma J."/>
        </authorList>
    </citation>
    <scope>NUCLEOTIDE SEQUENCE [LARGE SCALE GENOMIC DNA]</scope>
    <source>
        <strain evidence="4">CCUG 56608</strain>
    </source>
</reference>
<comment type="caution">
    <text evidence="3">The sequence shown here is derived from an EMBL/GenBank/DDBJ whole genome shotgun (WGS) entry which is preliminary data.</text>
</comment>
<dbReference type="Gene3D" id="3.55.50.40">
    <property type="match status" value="1"/>
</dbReference>
<proteinExistence type="predicted"/>
<name>A0ABW3NJA4_9BACI</name>
<feature type="domain" description="Tail spike" evidence="1">
    <location>
        <begin position="100"/>
        <end position="326"/>
    </location>
</feature>
<dbReference type="InterPro" id="IPR010572">
    <property type="entry name" value="Tail_dom"/>
</dbReference>
<sequence>MHVIDLEGNEYALQATSTNEGELNGNQSFSCTILPTKVNKLFIEDIAQMWNVVDHDDVEHKIVYSRKKGEGKSLTVDIKAIPLFFDALDGLRDEYDLNEHLTAERAFNHIFEGTGFGFILNGTFPAVQWEGFGKGGDETKLQTFTRALNRYKAEFRIVGRTIYLENQIGRDTQFMYRYRLNASNIVQEIDAAAYYTYAKGYGDYEDSEEGGWENAKLKRIYKSPLADIPGIGIKHAPPLKDGRRTDGDALYNDLKTIVDESLKVSVSADIHDLSKQGYPVAQSELGDRVFLIDERIQLDDEVRVIFQSVTRNWKGEIININITFGTEGIAKRYQAGIQSATRNIQELLEGKIQLPYSVLDDAVKNATRLIQNANTELQFPNSGGILAVDPDNPNYLVSLTSRGLGVSSDGGATFPDAITGLGINASVVTTGSMLADRIAGGILASLNGRTVFDLNNGLLTMENTEFRLGSGAIINFRDRGNKLQFMDSNMDSTRRYSGLGVGLGVDDYPYPMTYIGTSEGGERLDALLESFTGFIAHSHKSLQEGAHNSIIGRNLLLREGTSYTRALRMNLTGNNPTLQPLNTDQHSYRLGVENNRWADVWAWNYHGNMAQTSTHAAKMGIEEVDDRKAFDHFEMMDIKSWLYQEDDYANKFNRRVGPIMEQLDPVLENLYKSSPDELDFNSNFFLLVQAVKYKWEEFNERLELLENGTETA</sequence>
<evidence type="ECO:0000259" key="2">
    <source>
        <dbReference type="Pfam" id="PF24650"/>
    </source>
</evidence>
<accession>A0ABW3NJA4</accession>
<evidence type="ECO:0000259" key="1">
    <source>
        <dbReference type="Pfam" id="PF06605"/>
    </source>
</evidence>
<dbReference type="Pfam" id="PF06605">
    <property type="entry name" value="Prophage_tail"/>
    <property type="match status" value="1"/>
</dbReference>
<organism evidence="3 4">
    <name type="scientific">Oceanobacillus locisalsi</name>
    <dbReference type="NCBI Taxonomy" id="546107"/>
    <lineage>
        <taxon>Bacteria</taxon>
        <taxon>Bacillati</taxon>
        <taxon>Bacillota</taxon>
        <taxon>Bacilli</taxon>
        <taxon>Bacillales</taxon>
        <taxon>Bacillaceae</taxon>
        <taxon>Oceanobacillus</taxon>
    </lineage>
</organism>
<keyword evidence="4" id="KW-1185">Reference proteome</keyword>
<protein>
    <submittedName>
        <fullName evidence="3">Phage tail protein</fullName>
    </submittedName>
</protein>
<dbReference type="Proteomes" id="UP001597041">
    <property type="component" value="Unassembled WGS sequence"/>
</dbReference>
<gene>
    <name evidence="3" type="ORF">ACFQ19_11750</name>
</gene>
<dbReference type="Pfam" id="PF24650">
    <property type="entry name" value="TT1_Tal"/>
    <property type="match status" value="1"/>
</dbReference>
<dbReference type="InterPro" id="IPR056060">
    <property type="entry name" value="Tal_TT1_dom"/>
</dbReference>
<evidence type="ECO:0000313" key="4">
    <source>
        <dbReference type="Proteomes" id="UP001597041"/>
    </source>
</evidence>